<evidence type="ECO:0000256" key="2">
    <source>
        <dbReference type="ARBA" id="ARBA00003924"/>
    </source>
</evidence>
<proteinExistence type="inferred from homology"/>
<evidence type="ECO:0000313" key="13">
    <source>
        <dbReference type="EMBL" id="NIK73787.1"/>
    </source>
</evidence>
<dbReference type="AlphaFoldDB" id="A0A846MR95"/>
<dbReference type="GO" id="GO:0003855">
    <property type="term" value="F:3-dehydroquinate dehydratase activity"/>
    <property type="evidence" value="ECO:0007669"/>
    <property type="project" value="UniProtKB-UniRule"/>
</dbReference>
<evidence type="ECO:0000256" key="9">
    <source>
        <dbReference type="PIRSR" id="PIRSR001399-1"/>
    </source>
</evidence>
<feature type="active site" description="Proton donor" evidence="8 9">
    <location>
        <position position="98"/>
    </location>
</feature>
<feature type="binding site" evidence="8 10">
    <location>
        <position position="72"/>
    </location>
    <ligand>
        <name>substrate</name>
    </ligand>
</feature>
<dbReference type="UniPathway" id="UPA00053">
    <property type="reaction ID" value="UER00086"/>
</dbReference>
<evidence type="ECO:0000256" key="10">
    <source>
        <dbReference type="PIRSR" id="PIRSR001399-2"/>
    </source>
</evidence>
<dbReference type="InterPro" id="IPR018509">
    <property type="entry name" value="DHquinase_II_CS"/>
</dbReference>
<dbReference type="GO" id="GO:0008652">
    <property type="term" value="P:amino acid biosynthetic process"/>
    <property type="evidence" value="ECO:0007669"/>
    <property type="project" value="UniProtKB-KW"/>
</dbReference>
<dbReference type="PANTHER" id="PTHR21272">
    <property type="entry name" value="CATABOLIC 3-DEHYDROQUINASE"/>
    <property type="match status" value="1"/>
</dbReference>
<comment type="similarity">
    <text evidence="4 8">Belongs to the type-II 3-dehydroquinase family.</text>
</comment>
<feature type="binding site" evidence="8 10">
    <location>
        <position position="109"/>
    </location>
    <ligand>
        <name>substrate</name>
    </ligand>
</feature>
<evidence type="ECO:0000256" key="6">
    <source>
        <dbReference type="ARBA" id="ARBA00012060"/>
    </source>
</evidence>
<keyword evidence="8" id="KW-0028">Amino-acid biosynthesis</keyword>
<keyword evidence="14" id="KW-1185">Reference proteome</keyword>
<comment type="subunit">
    <text evidence="5 8">Homododecamer.</text>
</comment>
<dbReference type="SUPFAM" id="SSF52304">
    <property type="entry name" value="Type II 3-dehydroquinate dehydratase"/>
    <property type="match status" value="1"/>
</dbReference>
<dbReference type="NCBIfam" id="NF003806">
    <property type="entry name" value="PRK05395.1-3"/>
    <property type="match status" value="1"/>
</dbReference>
<dbReference type="InterPro" id="IPR001874">
    <property type="entry name" value="DHquinase_II"/>
</dbReference>
<evidence type="ECO:0000256" key="11">
    <source>
        <dbReference type="PIRSR" id="PIRSR001399-3"/>
    </source>
</evidence>
<dbReference type="CDD" id="cd00466">
    <property type="entry name" value="DHQase_II"/>
    <property type="match status" value="1"/>
</dbReference>
<feature type="binding site" evidence="8 10">
    <location>
        <position position="85"/>
    </location>
    <ligand>
        <name>substrate</name>
    </ligand>
</feature>
<dbReference type="EC" id="4.2.1.10" evidence="6 8"/>
<evidence type="ECO:0000256" key="7">
    <source>
        <dbReference type="ARBA" id="ARBA00023239"/>
    </source>
</evidence>
<name>A0A846MR95_9BACT</name>
<dbReference type="EMBL" id="JAASRN010000002">
    <property type="protein sequence ID" value="NIK73787.1"/>
    <property type="molecule type" value="Genomic_DNA"/>
</dbReference>
<feature type="transmembrane region" description="Helical" evidence="12">
    <location>
        <begin position="113"/>
        <end position="138"/>
    </location>
</feature>
<dbReference type="Gene3D" id="3.40.50.9100">
    <property type="entry name" value="Dehydroquinase, class II"/>
    <property type="match status" value="1"/>
</dbReference>
<feature type="binding site" evidence="8 10">
    <location>
        <position position="78"/>
    </location>
    <ligand>
        <name>substrate</name>
    </ligand>
</feature>
<keyword evidence="12" id="KW-1133">Transmembrane helix</keyword>
<dbReference type="NCBIfam" id="NF003805">
    <property type="entry name" value="PRK05395.1-2"/>
    <property type="match status" value="1"/>
</dbReference>
<evidence type="ECO:0000256" key="12">
    <source>
        <dbReference type="SAM" id="Phobius"/>
    </source>
</evidence>
<dbReference type="Proteomes" id="UP000537126">
    <property type="component" value="Unassembled WGS sequence"/>
</dbReference>
<accession>A0A846MR95</accession>
<dbReference type="NCBIfam" id="NF003807">
    <property type="entry name" value="PRK05395.1-4"/>
    <property type="match status" value="1"/>
</dbReference>
<organism evidence="13 14">
    <name type="scientific">Thermonema lapsum</name>
    <dbReference type="NCBI Taxonomy" id="28195"/>
    <lineage>
        <taxon>Bacteria</taxon>
        <taxon>Pseudomonadati</taxon>
        <taxon>Bacteroidota</taxon>
        <taxon>Cytophagia</taxon>
        <taxon>Cytophagales</taxon>
        <taxon>Thermonemataceae</taxon>
        <taxon>Thermonema</taxon>
    </lineage>
</organism>
<evidence type="ECO:0000256" key="3">
    <source>
        <dbReference type="ARBA" id="ARBA00004902"/>
    </source>
</evidence>
<dbReference type="PANTHER" id="PTHR21272:SF3">
    <property type="entry name" value="CATABOLIC 3-DEHYDROQUINASE"/>
    <property type="match status" value="1"/>
</dbReference>
<evidence type="ECO:0000256" key="8">
    <source>
        <dbReference type="HAMAP-Rule" id="MF_00169"/>
    </source>
</evidence>
<protein>
    <recommendedName>
        <fullName evidence="6 8">3-dehydroquinate dehydratase</fullName>
        <shortName evidence="8">3-dehydroquinase</shortName>
        <ecNumber evidence="6 8">4.2.1.10</ecNumber>
    </recommendedName>
    <alternativeName>
        <fullName evidence="8">Type II DHQase</fullName>
    </alternativeName>
</protein>
<keyword evidence="12" id="KW-0812">Transmembrane</keyword>
<keyword evidence="8" id="KW-0057">Aromatic amino acid biosynthesis</keyword>
<evidence type="ECO:0000256" key="1">
    <source>
        <dbReference type="ARBA" id="ARBA00001864"/>
    </source>
</evidence>
<feature type="active site" description="Proton acceptor" evidence="8 9">
    <location>
        <position position="23"/>
    </location>
</feature>
<dbReference type="HAMAP" id="MF_00169">
    <property type="entry name" value="AroQ"/>
    <property type="match status" value="1"/>
</dbReference>
<evidence type="ECO:0000256" key="4">
    <source>
        <dbReference type="ARBA" id="ARBA00011037"/>
    </source>
</evidence>
<dbReference type="PROSITE" id="PS01029">
    <property type="entry name" value="DEHYDROQUINASE_II"/>
    <property type="match status" value="1"/>
</dbReference>
<keyword evidence="12" id="KW-0472">Membrane</keyword>
<sequence length="145" mass="15943">MAEIHIVNGPNLNLLGRRQPEIYGKQHFEAFFEELKERFAGHRLHYFQSNSEGALIDYLHKVGFGKVGIVLNAGAYTHTSIALADAVAAIAAPVVEVHISNVYARESFRHHSYLAPVCVGSIVGLGFAGYALAVQYLLDALQHEK</sequence>
<feature type="site" description="Transition state stabilizer" evidence="8 11">
    <location>
        <position position="18"/>
    </location>
</feature>
<dbReference type="GO" id="GO:0019631">
    <property type="term" value="P:quinate catabolic process"/>
    <property type="evidence" value="ECO:0007669"/>
    <property type="project" value="TreeGrafter"/>
</dbReference>
<dbReference type="GO" id="GO:0009073">
    <property type="term" value="P:aromatic amino acid family biosynthetic process"/>
    <property type="evidence" value="ECO:0007669"/>
    <property type="project" value="UniProtKB-KW"/>
</dbReference>
<reference evidence="13 14" key="1">
    <citation type="submission" date="2020-03" db="EMBL/GenBank/DDBJ databases">
        <title>Genomic Encyclopedia of Type Strains, Phase IV (KMG-IV): sequencing the most valuable type-strain genomes for metagenomic binning, comparative biology and taxonomic classification.</title>
        <authorList>
            <person name="Goeker M."/>
        </authorList>
    </citation>
    <scope>NUCLEOTIDE SEQUENCE [LARGE SCALE GENOMIC DNA]</scope>
    <source>
        <strain evidence="13 14">DSM 5718</strain>
    </source>
</reference>
<dbReference type="InterPro" id="IPR036441">
    <property type="entry name" value="DHquinase_II_sf"/>
</dbReference>
<gene>
    <name evidence="8" type="primary">aroQ</name>
    <name evidence="13" type="ORF">FHS56_001300</name>
</gene>
<dbReference type="NCBIfam" id="TIGR01088">
    <property type="entry name" value="aroQ"/>
    <property type="match status" value="1"/>
</dbReference>
<evidence type="ECO:0000313" key="14">
    <source>
        <dbReference type="Proteomes" id="UP000537126"/>
    </source>
</evidence>
<feature type="binding site" evidence="8 10">
    <location>
        <begin position="99"/>
        <end position="100"/>
    </location>
    <ligand>
        <name>substrate</name>
    </ligand>
</feature>
<evidence type="ECO:0000256" key="5">
    <source>
        <dbReference type="ARBA" id="ARBA00011193"/>
    </source>
</evidence>
<dbReference type="RefSeq" id="WP_166919056.1">
    <property type="nucleotide sequence ID" value="NZ_JAASRN010000002.1"/>
</dbReference>
<comment type="catalytic activity">
    <reaction evidence="1 8">
        <text>3-dehydroquinate = 3-dehydroshikimate + H2O</text>
        <dbReference type="Rhea" id="RHEA:21096"/>
        <dbReference type="ChEBI" id="CHEBI:15377"/>
        <dbReference type="ChEBI" id="CHEBI:16630"/>
        <dbReference type="ChEBI" id="CHEBI:32364"/>
        <dbReference type="EC" id="4.2.1.10"/>
    </reaction>
</comment>
<comment type="pathway">
    <text evidence="3 8">Metabolic intermediate biosynthesis; chorismate biosynthesis; chorismate from D-erythrose 4-phosphate and phosphoenolpyruvate: step 3/7.</text>
</comment>
<dbReference type="GO" id="GO:0009423">
    <property type="term" value="P:chorismate biosynthetic process"/>
    <property type="evidence" value="ECO:0007669"/>
    <property type="project" value="UniProtKB-UniRule"/>
</dbReference>
<keyword evidence="7 8" id="KW-0456">Lyase</keyword>
<comment type="function">
    <text evidence="2 8">Catalyzes a trans-dehydration via an enolate intermediate.</text>
</comment>
<dbReference type="Pfam" id="PF01220">
    <property type="entry name" value="DHquinase_II"/>
    <property type="match status" value="1"/>
</dbReference>
<comment type="caution">
    <text evidence="13">The sequence shown here is derived from an EMBL/GenBank/DDBJ whole genome shotgun (WGS) entry which is preliminary data.</text>
</comment>
<dbReference type="PIRSF" id="PIRSF001399">
    <property type="entry name" value="DHquinase_II"/>
    <property type="match status" value="1"/>
</dbReference>